<protein>
    <submittedName>
        <fullName evidence="2">Uncharacterized protein</fullName>
    </submittedName>
</protein>
<dbReference type="EMBL" id="VORY01000010">
    <property type="protein sequence ID" value="TXD93525.1"/>
    <property type="molecule type" value="Genomic_DNA"/>
</dbReference>
<feature type="chain" id="PRO_5023075173" evidence="1">
    <location>
        <begin position="28"/>
        <end position="118"/>
    </location>
</feature>
<comment type="caution">
    <text evidence="2">The sequence shown here is derived from an EMBL/GenBank/DDBJ whole genome shotgun (WGS) entry which is preliminary data.</text>
</comment>
<proteinExistence type="predicted"/>
<name>A0A5C6ZXC9_9FLAO</name>
<gene>
    <name evidence="2" type="ORF">ES724_09920</name>
</gene>
<sequence length="118" mass="13511">MKIKKLPFSISLLLITLFNVVSSSAFSFPSETLDLNSRHSYTFKLEQNTKAIYTEEASVSVVIEIASNPDYFNSGGIGINSFDSSESLSRTYTYNLWLHNPDLKHLLSQQIFPFQFFW</sequence>
<dbReference type="RefSeq" id="WP_146932573.1">
    <property type="nucleotide sequence ID" value="NZ_CBCSHZ010000013.1"/>
</dbReference>
<evidence type="ECO:0000313" key="3">
    <source>
        <dbReference type="Proteomes" id="UP000321367"/>
    </source>
</evidence>
<evidence type="ECO:0000313" key="2">
    <source>
        <dbReference type="EMBL" id="TXD93525.1"/>
    </source>
</evidence>
<dbReference type="AlphaFoldDB" id="A0A5C6ZXC9"/>
<dbReference type="Proteomes" id="UP000321367">
    <property type="component" value="Unassembled WGS sequence"/>
</dbReference>
<dbReference type="OrthoDB" id="1443226at2"/>
<evidence type="ECO:0000256" key="1">
    <source>
        <dbReference type="SAM" id="SignalP"/>
    </source>
</evidence>
<reference evidence="2 3" key="1">
    <citation type="submission" date="2019-08" db="EMBL/GenBank/DDBJ databases">
        <title>Genome sequence of Gillisia hiemivivida IC154 (type strain).</title>
        <authorList>
            <person name="Bowman J.P."/>
        </authorList>
    </citation>
    <scope>NUCLEOTIDE SEQUENCE [LARGE SCALE GENOMIC DNA]</scope>
    <source>
        <strain evidence="2 3">IC154</strain>
    </source>
</reference>
<keyword evidence="1" id="KW-0732">Signal</keyword>
<accession>A0A5C6ZXC9</accession>
<feature type="signal peptide" evidence="1">
    <location>
        <begin position="1"/>
        <end position="27"/>
    </location>
</feature>
<keyword evidence="3" id="KW-1185">Reference proteome</keyword>
<organism evidence="2 3">
    <name type="scientific">Gillisia hiemivivida</name>
    <dbReference type="NCBI Taxonomy" id="291190"/>
    <lineage>
        <taxon>Bacteria</taxon>
        <taxon>Pseudomonadati</taxon>
        <taxon>Bacteroidota</taxon>
        <taxon>Flavobacteriia</taxon>
        <taxon>Flavobacteriales</taxon>
        <taxon>Flavobacteriaceae</taxon>
        <taxon>Gillisia</taxon>
    </lineage>
</organism>